<protein>
    <submittedName>
        <fullName evidence="1">Uncharacterized protein</fullName>
    </submittedName>
</protein>
<dbReference type="AlphaFoldDB" id="A0A2U1IYC0"/>
<gene>
    <name evidence="1" type="ORF">BB558_006259</name>
</gene>
<dbReference type="EMBL" id="MBFU01000730">
    <property type="protein sequence ID" value="PVZ97773.1"/>
    <property type="molecule type" value="Genomic_DNA"/>
</dbReference>
<reference evidence="1 2" key="1">
    <citation type="journal article" date="2018" name="MBio">
        <title>Comparative Genomics Reveals the Core Gene Toolbox for the Fungus-Insect Symbiosis.</title>
        <authorList>
            <person name="Wang Y."/>
            <person name="Stata M."/>
            <person name="Wang W."/>
            <person name="Stajich J.E."/>
            <person name="White M.M."/>
            <person name="Moncalvo J.M."/>
        </authorList>
    </citation>
    <scope>NUCLEOTIDE SEQUENCE [LARGE SCALE GENOMIC DNA]</scope>
    <source>
        <strain evidence="1 2">AUS-126-30</strain>
    </source>
</reference>
<comment type="caution">
    <text evidence="1">The sequence shown here is derived from an EMBL/GenBank/DDBJ whole genome shotgun (WGS) entry which is preliminary data.</text>
</comment>
<keyword evidence="2" id="KW-1185">Reference proteome</keyword>
<evidence type="ECO:0000313" key="2">
    <source>
        <dbReference type="Proteomes" id="UP000245591"/>
    </source>
</evidence>
<accession>A0A2U1IYC0</accession>
<evidence type="ECO:0000313" key="1">
    <source>
        <dbReference type="EMBL" id="PVZ97773.1"/>
    </source>
</evidence>
<organism evidence="1 2">
    <name type="scientific">Smittium angustum</name>
    <dbReference type="NCBI Taxonomy" id="133377"/>
    <lineage>
        <taxon>Eukaryota</taxon>
        <taxon>Fungi</taxon>
        <taxon>Fungi incertae sedis</taxon>
        <taxon>Zoopagomycota</taxon>
        <taxon>Kickxellomycotina</taxon>
        <taxon>Harpellomycetes</taxon>
        <taxon>Harpellales</taxon>
        <taxon>Legeriomycetaceae</taxon>
        <taxon>Smittium</taxon>
    </lineage>
</organism>
<name>A0A2U1IYC0_SMIAN</name>
<proteinExistence type="predicted"/>
<sequence length="234" mass="27172">MSEHLAHDSKYASDCLIDLMSKDELSGYTNVYLWSDAGPHFRPGEYLYGVFKTLHEMFITKKFYLNYFLERHGKSDVDGHFGVLSNWFIDVEKIRPIDTIKDLIDAFRGKVNELALSRQVDPIDIGYHFLIYPGQNRETPKKTIKVKILKKYLSFYLDTSINKLKACPLSTLRSEDYTSVSSTLTSSLDIRINRLAPVRTNMRSADYSIMGRNTRSVHSFRMEWFRNTPGMNEN</sequence>
<dbReference type="Proteomes" id="UP000245591">
    <property type="component" value="Unassembled WGS sequence"/>
</dbReference>